<organism evidence="2 3">
    <name type="scientific">Euhalothece natronophila Z-M001</name>
    <dbReference type="NCBI Taxonomy" id="522448"/>
    <lineage>
        <taxon>Bacteria</taxon>
        <taxon>Bacillati</taxon>
        <taxon>Cyanobacteriota</taxon>
        <taxon>Cyanophyceae</taxon>
        <taxon>Oscillatoriophycideae</taxon>
        <taxon>Chroococcales</taxon>
        <taxon>Halothecacae</taxon>
        <taxon>Halothece cluster</taxon>
        <taxon>Euhalothece</taxon>
    </lineage>
</organism>
<accession>A0A5B8NP41</accession>
<evidence type="ECO:0000256" key="1">
    <source>
        <dbReference type="SAM" id="Phobius"/>
    </source>
</evidence>
<protein>
    <submittedName>
        <fullName evidence="2">Uncharacterized protein</fullName>
    </submittedName>
</protein>
<dbReference type="AlphaFoldDB" id="A0A5B8NP41"/>
<sequence length="80" mass="8987">MYGSYQFRIQNLGLFVLHSFLLLLICYWLFVIGHQSLVISHWFTKDKGQKTKDIYTIKASSSSLSSTGAPLALAFSAGLR</sequence>
<keyword evidence="1" id="KW-0812">Transmembrane</keyword>
<name>A0A5B8NP41_9CHRO</name>
<evidence type="ECO:0000313" key="3">
    <source>
        <dbReference type="Proteomes" id="UP000318453"/>
    </source>
</evidence>
<dbReference type="EMBL" id="CP042326">
    <property type="protein sequence ID" value="QDZ40834.1"/>
    <property type="molecule type" value="Genomic_DNA"/>
</dbReference>
<proteinExistence type="predicted"/>
<keyword evidence="3" id="KW-1185">Reference proteome</keyword>
<keyword evidence="1" id="KW-1133">Transmembrane helix</keyword>
<reference evidence="2" key="1">
    <citation type="submission" date="2019-08" db="EMBL/GenBank/DDBJ databases">
        <title>Carotenoids and Carotenoid Binding Proteins in the Halophilic Cyanobacterium Euhalothece sp. ZM00.</title>
        <authorList>
            <person name="Cho S.M."/>
            <person name="Song J.Y."/>
            <person name="Park Y.-I."/>
        </authorList>
    </citation>
    <scope>NUCLEOTIDE SEQUENCE [LARGE SCALE GENOMIC DNA]</scope>
    <source>
        <strain evidence="2">Z-M001</strain>
    </source>
</reference>
<gene>
    <name evidence="2" type="ORF">FRE64_13310</name>
</gene>
<feature type="transmembrane region" description="Helical" evidence="1">
    <location>
        <begin position="12"/>
        <end position="30"/>
    </location>
</feature>
<evidence type="ECO:0000313" key="2">
    <source>
        <dbReference type="EMBL" id="QDZ40834.1"/>
    </source>
</evidence>
<dbReference type="Proteomes" id="UP000318453">
    <property type="component" value="Chromosome"/>
</dbReference>
<dbReference type="KEGG" id="enn:FRE64_13310"/>
<keyword evidence="1" id="KW-0472">Membrane</keyword>